<dbReference type="PANTHER" id="PTHR34378:SF1">
    <property type="entry name" value="GLUTAMATE--CYSTEINE LIGASE, CHLOROPLASTIC"/>
    <property type="match status" value="1"/>
</dbReference>
<dbReference type="InterPro" id="IPR035434">
    <property type="entry name" value="GCL_bact_plant"/>
</dbReference>
<proteinExistence type="predicted"/>
<dbReference type="Proteomes" id="UP000295447">
    <property type="component" value="Unassembled WGS sequence"/>
</dbReference>
<evidence type="ECO:0000313" key="6">
    <source>
        <dbReference type="EMBL" id="TDW15179.1"/>
    </source>
</evidence>
<dbReference type="GO" id="GO:0004357">
    <property type="term" value="F:glutamate-cysteine ligase activity"/>
    <property type="evidence" value="ECO:0007669"/>
    <property type="project" value="UniProtKB-EC"/>
</dbReference>
<evidence type="ECO:0000256" key="5">
    <source>
        <dbReference type="ARBA" id="ARBA00048819"/>
    </source>
</evidence>
<keyword evidence="7" id="KW-1185">Reference proteome</keyword>
<reference evidence="6 7" key="1">
    <citation type="submission" date="2019-03" db="EMBL/GenBank/DDBJ databases">
        <title>Genomic Encyclopedia of Type Strains, Phase III (KMG-III): the genomes of soil and plant-associated and newly described type strains.</title>
        <authorList>
            <person name="Whitman W."/>
        </authorList>
    </citation>
    <scope>NUCLEOTIDE SEQUENCE [LARGE SCALE GENOMIC DNA]</scope>
    <source>
        <strain evidence="6 7">VKM Ac-2570</strain>
    </source>
</reference>
<dbReference type="RefSeq" id="WP_134123071.1">
    <property type="nucleotide sequence ID" value="NZ_SODF01000003.1"/>
</dbReference>
<dbReference type="EC" id="6.3.2.2" evidence="1"/>
<evidence type="ECO:0000313" key="7">
    <source>
        <dbReference type="Proteomes" id="UP000295447"/>
    </source>
</evidence>
<comment type="catalytic activity">
    <reaction evidence="5">
        <text>L-cysteine + L-glutamate + ATP = gamma-L-glutamyl-L-cysteine + ADP + phosphate + H(+)</text>
        <dbReference type="Rhea" id="RHEA:13285"/>
        <dbReference type="ChEBI" id="CHEBI:15378"/>
        <dbReference type="ChEBI" id="CHEBI:29985"/>
        <dbReference type="ChEBI" id="CHEBI:30616"/>
        <dbReference type="ChEBI" id="CHEBI:35235"/>
        <dbReference type="ChEBI" id="CHEBI:43474"/>
        <dbReference type="ChEBI" id="CHEBI:58173"/>
        <dbReference type="ChEBI" id="CHEBI:456216"/>
        <dbReference type="EC" id="6.3.2.2"/>
    </reaction>
</comment>
<dbReference type="Gene3D" id="3.30.590.20">
    <property type="match status" value="1"/>
</dbReference>
<evidence type="ECO:0000256" key="3">
    <source>
        <dbReference type="ARBA" id="ARBA00022741"/>
    </source>
</evidence>
<keyword evidence="4" id="KW-0067">ATP-binding</keyword>
<dbReference type="InterPro" id="IPR006336">
    <property type="entry name" value="GCS2"/>
</dbReference>
<sequence>MDAKELRPIVAGLFARGRGRTVRVAIEQEYVVAAADGSGVPIERVRRAVAGAIAAPYVSFEPGGQLELSLPPSLSPVRELRALTADLRHHLTRTGITLTAIPVDPRHDVPLQLTSSRYVAMQAHFDTIGPAGRRMMRRTASTQICLDWWPGSAGLEQWRVLNLAGPFLAAAFARDGGRLSTWLDVDPARTGFDDRVLHGDDPVASYADFALGASPFVDGLTEHLTTLFPPVRPRGSYLEVRFLDAQELPGAERAIAILTSLMYDDVRRRNVLRALERTDLAELWRASAAGVLDREVAA</sequence>
<gene>
    <name evidence="6" type="ORF">EV650_6661</name>
</gene>
<dbReference type="OrthoDB" id="9780152at2"/>
<organism evidence="6 7">
    <name type="scientific">Kribbella kalugense</name>
    <dbReference type="NCBI Taxonomy" id="2512221"/>
    <lineage>
        <taxon>Bacteria</taxon>
        <taxon>Bacillati</taxon>
        <taxon>Actinomycetota</taxon>
        <taxon>Actinomycetes</taxon>
        <taxon>Propionibacteriales</taxon>
        <taxon>Kribbellaceae</taxon>
        <taxon>Kribbella</taxon>
    </lineage>
</organism>
<dbReference type="EMBL" id="SODF01000003">
    <property type="protein sequence ID" value="TDW15179.1"/>
    <property type="molecule type" value="Genomic_DNA"/>
</dbReference>
<keyword evidence="2 6" id="KW-0436">Ligase</keyword>
<dbReference type="AlphaFoldDB" id="A0A4R7ZCE4"/>
<name>A0A4R7ZCE4_9ACTN</name>
<dbReference type="SUPFAM" id="SSF55931">
    <property type="entry name" value="Glutamine synthetase/guanido kinase"/>
    <property type="match status" value="1"/>
</dbReference>
<keyword evidence="3" id="KW-0547">Nucleotide-binding</keyword>
<accession>A0A4R7ZCE4</accession>
<evidence type="ECO:0000256" key="4">
    <source>
        <dbReference type="ARBA" id="ARBA00022840"/>
    </source>
</evidence>
<comment type="caution">
    <text evidence="6">The sequence shown here is derived from an EMBL/GenBank/DDBJ whole genome shotgun (WGS) entry which is preliminary data.</text>
</comment>
<protein>
    <recommendedName>
        <fullName evidence="1">glutamate--cysteine ligase</fullName>
        <ecNumber evidence="1">6.3.2.2</ecNumber>
    </recommendedName>
</protein>
<dbReference type="InterPro" id="IPR014746">
    <property type="entry name" value="Gln_synth/guanido_kin_cat_dom"/>
</dbReference>
<dbReference type="PANTHER" id="PTHR34378">
    <property type="entry name" value="GLUTAMATE--CYSTEINE LIGASE, CHLOROPLASTIC"/>
    <property type="match status" value="1"/>
</dbReference>
<dbReference type="GO" id="GO:0006750">
    <property type="term" value="P:glutathione biosynthetic process"/>
    <property type="evidence" value="ECO:0007669"/>
    <property type="project" value="InterPro"/>
</dbReference>
<dbReference type="GO" id="GO:0005524">
    <property type="term" value="F:ATP binding"/>
    <property type="evidence" value="ECO:0007669"/>
    <property type="project" value="UniProtKB-KW"/>
</dbReference>
<dbReference type="Pfam" id="PF04107">
    <property type="entry name" value="GCS2"/>
    <property type="match status" value="1"/>
</dbReference>
<evidence type="ECO:0000256" key="2">
    <source>
        <dbReference type="ARBA" id="ARBA00022598"/>
    </source>
</evidence>
<evidence type="ECO:0000256" key="1">
    <source>
        <dbReference type="ARBA" id="ARBA00012220"/>
    </source>
</evidence>